<dbReference type="Gene3D" id="1.10.1410.10">
    <property type="match status" value="1"/>
</dbReference>
<dbReference type="PANTHER" id="PTHR10682:SF45">
    <property type="entry name" value="POLYNUCLEOTIDE ADENYLYLTRANSFERASE"/>
    <property type="match status" value="1"/>
</dbReference>
<reference evidence="2 3" key="1">
    <citation type="submission" date="2019-11" db="EMBL/GenBank/DDBJ databases">
        <title>Whole genome sequence of Oryza granulata.</title>
        <authorList>
            <person name="Li W."/>
        </authorList>
    </citation>
    <scope>NUCLEOTIDE SEQUENCE [LARGE SCALE GENOMIC DNA]</scope>
    <source>
        <strain evidence="3">cv. Menghai</strain>
        <tissue evidence="2">Leaf</tissue>
    </source>
</reference>
<dbReference type="InterPro" id="IPR043519">
    <property type="entry name" value="NT_sf"/>
</dbReference>
<dbReference type="SUPFAM" id="SSF81301">
    <property type="entry name" value="Nucleotidyltransferase"/>
    <property type="match status" value="1"/>
</dbReference>
<dbReference type="AlphaFoldDB" id="A0A6G1DS44"/>
<keyword evidence="3" id="KW-1185">Reference proteome</keyword>
<dbReference type="PANTHER" id="PTHR10682">
    <property type="entry name" value="POLY A POLYMERASE"/>
    <property type="match status" value="1"/>
</dbReference>
<name>A0A6G1DS44_9ORYZ</name>
<organism evidence="2 3">
    <name type="scientific">Oryza meyeriana var. granulata</name>
    <dbReference type="NCBI Taxonomy" id="110450"/>
    <lineage>
        <taxon>Eukaryota</taxon>
        <taxon>Viridiplantae</taxon>
        <taxon>Streptophyta</taxon>
        <taxon>Embryophyta</taxon>
        <taxon>Tracheophyta</taxon>
        <taxon>Spermatophyta</taxon>
        <taxon>Magnoliopsida</taxon>
        <taxon>Liliopsida</taxon>
        <taxon>Poales</taxon>
        <taxon>Poaceae</taxon>
        <taxon>BOP clade</taxon>
        <taxon>Oryzoideae</taxon>
        <taxon>Oryzeae</taxon>
        <taxon>Oryzinae</taxon>
        <taxon>Oryza</taxon>
        <taxon>Oryza meyeriana</taxon>
    </lineage>
</organism>
<proteinExistence type="predicted"/>
<evidence type="ECO:0000313" key="3">
    <source>
        <dbReference type="Proteomes" id="UP000479710"/>
    </source>
</evidence>
<sequence>MAHNRADRPGSAARMARPRLGFPVVPMGPPPPPPIPPVPAMYLRGPPPWLLQHLIICGLNRAAAERPDTYRNKSLLNFISRTGVLPSPEEELKRRMVVRKLDKIVMGWAKRVAYDQREQYWNTTATVLTFGSYALGSFSATVLGSEHFGIAT</sequence>
<dbReference type="GO" id="GO:1990817">
    <property type="term" value="F:poly(A) RNA polymerase activity"/>
    <property type="evidence" value="ECO:0007669"/>
    <property type="project" value="TreeGrafter"/>
</dbReference>
<dbReference type="Pfam" id="PF20750">
    <property type="entry name" value="PAP_NTPase"/>
    <property type="match status" value="1"/>
</dbReference>
<dbReference type="Proteomes" id="UP000479710">
    <property type="component" value="Unassembled WGS sequence"/>
</dbReference>
<dbReference type="Gene3D" id="3.30.460.10">
    <property type="entry name" value="Beta Polymerase, domain 2"/>
    <property type="match status" value="1"/>
</dbReference>
<accession>A0A6G1DS44</accession>
<gene>
    <name evidence="2" type="ORF">E2562_032836</name>
</gene>
<protein>
    <recommendedName>
        <fullName evidence="1">Poly(A) polymerase nucleotidyltransferase domain-containing protein</fullName>
    </recommendedName>
</protein>
<feature type="domain" description="Poly(A) polymerase nucleotidyltransferase" evidence="1">
    <location>
        <begin position="62"/>
        <end position="139"/>
    </location>
</feature>
<dbReference type="GO" id="GO:0005634">
    <property type="term" value="C:nucleus"/>
    <property type="evidence" value="ECO:0007669"/>
    <property type="project" value="TreeGrafter"/>
</dbReference>
<dbReference type="EMBL" id="SPHZ02000006">
    <property type="protein sequence ID" value="KAF0914924.1"/>
    <property type="molecule type" value="Genomic_DNA"/>
</dbReference>
<dbReference type="OrthoDB" id="412748at2759"/>
<comment type="caution">
    <text evidence="2">The sequence shown here is derived from an EMBL/GenBank/DDBJ whole genome shotgun (WGS) entry which is preliminary data.</text>
</comment>
<evidence type="ECO:0000313" key="2">
    <source>
        <dbReference type="EMBL" id="KAF0914924.1"/>
    </source>
</evidence>
<dbReference type="InterPro" id="IPR048840">
    <property type="entry name" value="PolA_pol_NTPase"/>
</dbReference>
<evidence type="ECO:0000259" key="1">
    <source>
        <dbReference type="Pfam" id="PF20750"/>
    </source>
</evidence>